<protein>
    <recommendedName>
        <fullName evidence="3 7">Cobyric acid synthase</fullName>
    </recommendedName>
</protein>
<feature type="active site" description="Nucleophile" evidence="7">
    <location>
        <position position="334"/>
    </location>
</feature>
<dbReference type="NCBIfam" id="NF001989">
    <property type="entry name" value="PRK00784.1"/>
    <property type="match status" value="1"/>
</dbReference>
<dbReference type="RefSeq" id="WP_119452821.1">
    <property type="nucleotide sequence ID" value="NZ_QWGA01000003.1"/>
</dbReference>
<dbReference type="NCBIfam" id="TIGR00313">
    <property type="entry name" value="cobQ"/>
    <property type="match status" value="1"/>
</dbReference>
<dbReference type="GO" id="GO:0009236">
    <property type="term" value="P:cobalamin biosynthetic process"/>
    <property type="evidence" value="ECO:0007669"/>
    <property type="project" value="UniProtKB-UniRule"/>
</dbReference>
<dbReference type="CDD" id="cd05389">
    <property type="entry name" value="CobQ_N"/>
    <property type="match status" value="1"/>
</dbReference>
<organism evidence="10 11">
    <name type="scientific">Henriciella algicola</name>
    <dbReference type="NCBI Taxonomy" id="1608422"/>
    <lineage>
        <taxon>Bacteria</taxon>
        <taxon>Pseudomonadati</taxon>
        <taxon>Pseudomonadota</taxon>
        <taxon>Alphaproteobacteria</taxon>
        <taxon>Hyphomonadales</taxon>
        <taxon>Hyphomonadaceae</taxon>
        <taxon>Henriciella</taxon>
    </lineage>
</organism>
<comment type="caution">
    <text evidence="10">The sequence shown here is derived from an EMBL/GenBank/DDBJ whole genome shotgun (WGS) entry which is preliminary data.</text>
</comment>
<reference evidence="10 11" key="1">
    <citation type="submission" date="2018-08" db="EMBL/GenBank/DDBJ databases">
        <title>Henriciella mobilis sp. nov., isolated from seawater.</title>
        <authorList>
            <person name="Cheng H."/>
            <person name="Wu Y.-H."/>
            <person name="Xu X.-W."/>
            <person name="Guo L.-L."/>
        </authorList>
    </citation>
    <scope>NUCLEOTIDE SEQUENCE [LARGE SCALE GENOMIC DNA]</scope>
    <source>
        <strain evidence="10 11">CCUG67844</strain>
    </source>
</reference>
<evidence type="ECO:0000256" key="7">
    <source>
        <dbReference type="HAMAP-Rule" id="MF_00028"/>
    </source>
</evidence>
<dbReference type="InterPro" id="IPR027417">
    <property type="entry name" value="P-loop_NTPase"/>
</dbReference>
<dbReference type="Proteomes" id="UP000265845">
    <property type="component" value="Unassembled WGS sequence"/>
</dbReference>
<dbReference type="EMBL" id="QWGA01000003">
    <property type="protein sequence ID" value="RIJ31325.1"/>
    <property type="molecule type" value="Genomic_DNA"/>
</dbReference>
<dbReference type="GO" id="GO:0015420">
    <property type="term" value="F:ABC-type vitamin B12 transporter activity"/>
    <property type="evidence" value="ECO:0007669"/>
    <property type="project" value="UniProtKB-UniRule"/>
</dbReference>
<evidence type="ECO:0000256" key="4">
    <source>
        <dbReference type="ARBA" id="ARBA00022573"/>
    </source>
</evidence>
<comment type="function">
    <text evidence="6 7">Catalyzes amidations at positions B, D, E, and G on adenosylcobyrinic A,C-diamide. NH(2) groups are provided by glutamine, and one molecule of ATP is hydrogenolyzed for each amidation.</text>
</comment>
<dbReference type="InterPro" id="IPR033949">
    <property type="entry name" value="CobQ_GATase1"/>
</dbReference>
<dbReference type="SUPFAM" id="SSF52317">
    <property type="entry name" value="Class I glutamine amidotransferase-like"/>
    <property type="match status" value="1"/>
</dbReference>
<feature type="active site" evidence="7">
    <location>
        <position position="431"/>
    </location>
</feature>
<dbReference type="PANTHER" id="PTHR21343">
    <property type="entry name" value="DETHIOBIOTIN SYNTHETASE"/>
    <property type="match status" value="1"/>
</dbReference>
<dbReference type="OrthoDB" id="9808302at2"/>
<proteinExistence type="inferred from homology"/>
<dbReference type="SUPFAM" id="SSF52540">
    <property type="entry name" value="P-loop containing nucleoside triphosphate hydrolases"/>
    <property type="match status" value="1"/>
</dbReference>
<comment type="pathway">
    <text evidence="1 7">Cofactor biosynthesis; adenosylcobalamin biosynthesis.</text>
</comment>
<accession>A0A399RNU2</accession>
<evidence type="ECO:0000259" key="9">
    <source>
        <dbReference type="Pfam" id="PF07685"/>
    </source>
</evidence>
<dbReference type="InterPro" id="IPR011698">
    <property type="entry name" value="GATase_3"/>
</dbReference>
<dbReference type="Pfam" id="PF01656">
    <property type="entry name" value="CbiA"/>
    <property type="match status" value="1"/>
</dbReference>
<evidence type="ECO:0000256" key="6">
    <source>
        <dbReference type="ARBA" id="ARBA00025166"/>
    </source>
</evidence>
<dbReference type="GO" id="GO:0003824">
    <property type="term" value="F:catalytic activity"/>
    <property type="evidence" value="ECO:0007669"/>
    <property type="project" value="InterPro"/>
</dbReference>
<dbReference type="PROSITE" id="PS51274">
    <property type="entry name" value="GATASE_COBBQ"/>
    <property type="match status" value="1"/>
</dbReference>
<evidence type="ECO:0000313" key="10">
    <source>
        <dbReference type="EMBL" id="RIJ31325.1"/>
    </source>
</evidence>
<evidence type="ECO:0000259" key="8">
    <source>
        <dbReference type="Pfam" id="PF01656"/>
    </source>
</evidence>
<dbReference type="InterPro" id="IPR004459">
    <property type="entry name" value="CobQ_synth"/>
</dbReference>
<feature type="domain" description="CobQ/CobB/MinD/ParA nucleotide binding" evidence="8">
    <location>
        <begin position="7"/>
        <end position="238"/>
    </location>
</feature>
<dbReference type="PANTHER" id="PTHR21343:SF1">
    <property type="entry name" value="COBYRIC ACID SYNTHASE"/>
    <property type="match status" value="1"/>
</dbReference>
<evidence type="ECO:0000256" key="3">
    <source>
        <dbReference type="ARBA" id="ARBA00019833"/>
    </source>
</evidence>
<keyword evidence="4 7" id="KW-0169">Cobalamin biosynthesis</keyword>
<evidence type="ECO:0000256" key="1">
    <source>
        <dbReference type="ARBA" id="ARBA00004953"/>
    </source>
</evidence>
<name>A0A399RNU2_9PROT</name>
<dbReference type="Gene3D" id="3.40.50.880">
    <property type="match status" value="1"/>
</dbReference>
<dbReference type="UniPathway" id="UPA00148"/>
<evidence type="ECO:0000313" key="11">
    <source>
        <dbReference type="Proteomes" id="UP000265845"/>
    </source>
</evidence>
<dbReference type="CDD" id="cd01750">
    <property type="entry name" value="GATase1_CobQ"/>
    <property type="match status" value="1"/>
</dbReference>
<dbReference type="Pfam" id="PF07685">
    <property type="entry name" value="GATase_3"/>
    <property type="match status" value="1"/>
</dbReference>
<keyword evidence="11" id="KW-1185">Reference proteome</keyword>
<feature type="domain" description="CobB/CobQ-like glutamine amidotransferase" evidence="9">
    <location>
        <begin position="254"/>
        <end position="437"/>
    </location>
</feature>
<keyword evidence="5 7" id="KW-0315">Glutamine amidotransferase</keyword>
<dbReference type="AlphaFoldDB" id="A0A399RNU2"/>
<dbReference type="HAMAP" id="MF_00028">
    <property type="entry name" value="CobQ"/>
    <property type="match status" value="1"/>
</dbReference>
<evidence type="ECO:0000256" key="2">
    <source>
        <dbReference type="ARBA" id="ARBA00006205"/>
    </source>
</evidence>
<dbReference type="Gene3D" id="3.40.50.300">
    <property type="entry name" value="P-loop containing nucleotide triphosphate hydrolases"/>
    <property type="match status" value="1"/>
</dbReference>
<sequence>MTAKALMLQGTGSDVGKSVLTAALCRIAKRRGLSVAPFKPQNMSNNAAACASGGEIGRAQALQALACGLEPHTDFNPVLLKPETDKRAQLVVHGKAIGAMEAAHYMAHRGDLMDRVMESFERLAAAHDIIMIEGAGSPAEINLRARDIANMGFARRAGVPVCLIGDIDKGGVIAGLVGTKTVLDPADAAMITGFLINKFRGDPALFDDGVTAIEEKTDWPCFGVIPWLKATSHLPAEDAVVLERPAALSGGQLKIAAPMLSRMANFDDADPLKQEAGVEFEWVRPGRPIPRDADVIILFGTKSTLGDLGFLREQGWDHDIIAHARGGGRVLGICGGYQMLGKRIADPDGVDGEPGEAPGLGLLNVETQMTGRKQVAPASAHCSQTGAFVSGYEIHTGRTTGQDTARPMFDLAGAIEGARSANGRIEGTYLHGAFSSDVFRRDWLQRAGGVADAGYSHAAAIERALDELADGVEASVDIDRLFSLARQPGWKPTPG</sequence>
<dbReference type="InterPro" id="IPR002586">
    <property type="entry name" value="CobQ/CobB/MinD/ParA_Nub-bd_dom"/>
</dbReference>
<gene>
    <name evidence="7" type="primary">cobQ</name>
    <name evidence="10" type="ORF">D1222_03435</name>
</gene>
<evidence type="ECO:0000256" key="5">
    <source>
        <dbReference type="ARBA" id="ARBA00022962"/>
    </source>
</evidence>
<dbReference type="InterPro" id="IPR047045">
    <property type="entry name" value="CobQ_N"/>
</dbReference>
<dbReference type="InterPro" id="IPR029062">
    <property type="entry name" value="Class_I_gatase-like"/>
</dbReference>
<comment type="similarity">
    <text evidence="2 7">Belongs to the CobB/CobQ family. CobQ subfamily.</text>
</comment>